<dbReference type="InterPro" id="IPR011453">
    <property type="entry name" value="DUF1559"/>
</dbReference>
<evidence type="ECO:0000313" key="3">
    <source>
        <dbReference type="Proteomes" id="UP001216907"/>
    </source>
</evidence>
<sequence length="347" mass="37780">MLHPRRPARRTPNGFTLIELLVVIAIIAVLIALLLPAVQSAREAARRAQCINNLKQLALGAANYESSIGCYPPSNLTTLRYRDMLYKDGLSIWFRLAPFIEQKGVYDAANMNLCQSDYENLTVIGQGISSLWCPSDAMASQAAPLDSSFNAPPAGSWKMQFSSYACNAGMWSLSIRTTNTNYAGRLASMSGIMYGHSKVTIASVTDGTSNTMAFSEHAHSLLADSIRPYYHWWSSGYYTDNTFDAYWPVNAQKSNVKSLFTNSDFEENLPIFLSSMHPGGVNSSFLDGSVRFIKDTVDTWTVNVNSGDPTGITWVSSCPTLAPGSKVGVLQALTSRAGGEVVSADAY</sequence>
<evidence type="ECO:0000313" key="2">
    <source>
        <dbReference type="EMBL" id="MDG3006713.1"/>
    </source>
</evidence>
<dbReference type="InterPro" id="IPR027558">
    <property type="entry name" value="Pre_pil_HX9DG_C"/>
</dbReference>
<gene>
    <name evidence="2" type="ORF">PZE19_23335</name>
</gene>
<dbReference type="SUPFAM" id="SSF54523">
    <property type="entry name" value="Pili subunits"/>
    <property type="match status" value="1"/>
</dbReference>
<dbReference type="Gene3D" id="3.30.700.10">
    <property type="entry name" value="Glycoprotein, Type 4 Pilin"/>
    <property type="match status" value="1"/>
</dbReference>
<dbReference type="EMBL" id="JARRAG010000002">
    <property type="protein sequence ID" value="MDG3006713.1"/>
    <property type="molecule type" value="Genomic_DNA"/>
</dbReference>
<dbReference type="InterPro" id="IPR012902">
    <property type="entry name" value="N_methyl_site"/>
</dbReference>
<protein>
    <submittedName>
        <fullName evidence="2">DUF1559 domain-containing protein</fullName>
    </submittedName>
</protein>
<organism evidence="2 3">
    <name type="scientific">Paludisphaera mucosa</name>
    <dbReference type="NCBI Taxonomy" id="3030827"/>
    <lineage>
        <taxon>Bacteria</taxon>
        <taxon>Pseudomonadati</taxon>
        <taxon>Planctomycetota</taxon>
        <taxon>Planctomycetia</taxon>
        <taxon>Isosphaerales</taxon>
        <taxon>Isosphaeraceae</taxon>
        <taxon>Paludisphaera</taxon>
    </lineage>
</organism>
<comment type="caution">
    <text evidence="2">The sequence shown here is derived from an EMBL/GenBank/DDBJ whole genome shotgun (WGS) entry which is preliminary data.</text>
</comment>
<accession>A0ABT6FGJ9</accession>
<dbReference type="NCBIfam" id="TIGR04294">
    <property type="entry name" value="pre_pil_HX9DG"/>
    <property type="match status" value="1"/>
</dbReference>
<evidence type="ECO:0000259" key="1">
    <source>
        <dbReference type="Pfam" id="PF07596"/>
    </source>
</evidence>
<dbReference type="NCBIfam" id="TIGR02532">
    <property type="entry name" value="IV_pilin_GFxxxE"/>
    <property type="match status" value="1"/>
</dbReference>
<reference evidence="2 3" key="1">
    <citation type="submission" date="2023-03" db="EMBL/GenBank/DDBJ databases">
        <title>Paludisphaera mucosa sp. nov. a novel planctomycete from northern fen.</title>
        <authorList>
            <person name="Ivanova A."/>
        </authorList>
    </citation>
    <scope>NUCLEOTIDE SEQUENCE [LARGE SCALE GENOMIC DNA]</scope>
    <source>
        <strain evidence="2 3">Pla2</strain>
    </source>
</reference>
<feature type="domain" description="DUF1559" evidence="1">
    <location>
        <begin position="39"/>
        <end position="298"/>
    </location>
</feature>
<dbReference type="Proteomes" id="UP001216907">
    <property type="component" value="Unassembled WGS sequence"/>
</dbReference>
<dbReference type="Pfam" id="PF07963">
    <property type="entry name" value="N_methyl"/>
    <property type="match status" value="1"/>
</dbReference>
<proteinExistence type="predicted"/>
<dbReference type="PANTHER" id="PTHR30093">
    <property type="entry name" value="GENERAL SECRETION PATHWAY PROTEIN G"/>
    <property type="match status" value="1"/>
</dbReference>
<keyword evidence="3" id="KW-1185">Reference proteome</keyword>
<dbReference type="InterPro" id="IPR045584">
    <property type="entry name" value="Pilin-like"/>
</dbReference>
<dbReference type="Pfam" id="PF07596">
    <property type="entry name" value="SBP_bac_10"/>
    <property type="match status" value="1"/>
</dbReference>
<name>A0ABT6FGJ9_9BACT</name>
<dbReference type="PANTHER" id="PTHR30093:SF2">
    <property type="entry name" value="TYPE II SECRETION SYSTEM PROTEIN H"/>
    <property type="match status" value="1"/>
</dbReference>
<dbReference type="RefSeq" id="WP_277863006.1">
    <property type="nucleotide sequence ID" value="NZ_JARRAG010000002.1"/>
</dbReference>